<dbReference type="EMBL" id="KN730543">
    <property type="protein sequence ID" value="KIH60899.1"/>
    <property type="molecule type" value="Genomic_DNA"/>
</dbReference>
<sequence>MMMLIDQIPTKIVDGHGFRSLMSFLLPEYPMPSAELFESTICPEVVTQIQPHLATLFASNNPHPNPFESLVQVLKKRQSASDDCHNTSFDANVSKNELVSLLTVCHSVFGYFVDRPALMAELSLTPPTVEATQPALLRDLLFVAEHADRINSYIRATPDMALLPISDAQSQTLAEIVRLVRKI</sequence>
<keyword evidence="2" id="KW-1185">Reference proteome</keyword>
<reference evidence="1 2" key="1">
    <citation type="submission" date="2013-12" db="EMBL/GenBank/DDBJ databases">
        <title>Draft genome of the parsitic nematode Ancylostoma duodenale.</title>
        <authorList>
            <person name="Mitreva M."/>
        </authorList>
    </citation>
    <scope>NUCLEOTIDE SEQUENCE [LARGE SCALE GENOMIC DNA]</scope>
    <source>
        <strain evidence="1 2">Zhejiang</strain>
    </source>
</reference>
<dbReference type="OrthoDB" id="117690at2759"/>
<organism evidence="1 2">
    <name type="scientific">Ancylostoma duodenale</name>
    <dbReference type="NCBI Taxonomy" id="51022"/>
    <lineage>
        <taxon>Eukaryota</taxon>
        <taxon>Metazoa</taxon>
        <taxon>Ecdysozoa</taxon>
        <taxon>Nematoda</taxon>
        <taxon>Chromadorea</taxon>
        <taxon>Rhabditida</taxon>
        <taxon>Rhabditina</taxon>
        <taxon>Rhabditomorpha</taxon>
        <taxon>Strongyloidea</taxon>
        <taxon>Ancylostomatidae</taxon>
        <taxon>Ancylostomatinae</taxon>
        <taxon>Ancylostoma</taxon>
    </lineage>
</organism>
<evidence type="ECO:0000313" key="2">
    <source>
        <dbReference type="Proteomes" id="UP000054047"/>
    </source>
</evidence>
<dbReference type="Proteomes" id="UP000054047">
    <property type="component" value="Unassembled WGS sequence"/>
</dbReference>
<proteinExistence type="predicted"/>
<gene>
    <name evidence="1" type="ORF">ANCDUO_08838</name>
</gene>
<name>A0A0C2GPC8_9BILA</name>
<dbReference type="AlphaFoldDB" id="A0A0C2GPC8"/>
<accession>A0A0C2GPC8</accession>
<protein>
    <submittedName>
        <fullName evidence="1">Uncharacterized protein</fullName>
    </submittedName>
</protein>
<evidence type="ECO:0000313" key="1">
    <source>
        <dbReference type="EMBL" id="KIH60899.1"/>
    </source>
</evidence>